<evidence type="ECO:0000313" key="2">
    <source>
        <dbReference type="Proteomes" id="UP000708208"/>
    </source>
</evidence>
<sequence length="86" mass="9878">MVVKSILSQILYSKYIFHTPENFSRKDVELFCVVPFGFTLSRFYIYNGTEPSQFCCLCGPLTLDYGESKNNYCSFDLISIWTSACS</sequence>
<comment type="caution">
    <text evidence="1">The sequence shown here is derived from an EMBL/GenBank/DDBJ whole genome shotgun (WGS) entry which is preliminary data.</text>
</comment>
<proteinExistence type="predicted"/>
<gene>
    <name evidence="1" type="ORF">AFUS01_LOCUS27004</name>
</gene>
<dbReference type="AlphaFoldDB" id="A0A8J2KMU5"/>
<accession>A0A8J2KMU5</accession>
<keyword evidence="2" id="KW-1185">Reference proteome</keyword>
<reference evidence="1" key="1">
    <citation type="submission" date="2021-06" db="EMBL/GenBank/DDBJ databases">
        <authorList>
            <person name="Hodson N. C."/>
            <person name="Mongue J. A."/>
            <person name="Jaron S. K."/>
        </authorList>
    </citation>
    <scope>NUCLEOTIDE SEQUENCE</scope>
</reference>
<dbReference type="EMBL" id="CAJVCH010368797">
    <property type="protein sequence ID" value="CAG7816381.1"/>
    <property type="molecule type" value="Genomic_DNA"/>
</dbReference>
<protein>
    <submittedName>
        <fullName evidence="1">Uncharacterized protein</fullName>
    </submittedName>
</protein>
<organism evidence="1 2">
    <name type="scientific">Allacma fusca</name>
    <dbReference type="NCBI Taxonomy" id="39272"/>
    <lineage>
        <taxon>Eukaryota</taxon>
        <taxon>Metazoa</taxon>
        <taxon>Ecdysozoa</taxon>
        <taxon>Arthropoda</taxon>
        <taxon>Hexapoda</taxon>
        <taxon>Collembola</taxon>
        <taxon>Symphypleona</taxon>
        <taxon>Sminthuridae</taxon>
        <taxon>Allacma</taxon>
    </lineage>
</organism>
<dbReference type="Proteomes" id="UP000708208">
    <property type="component" value="Unassembled WGS sequence"/>
</dbReference>
<name>A0A8J2KMU5_9HEXA</name>
<evidence type="ECO:0000313" key="1">
    <source>
        <dbReference type="EMBL" id="CAG7816381.1"/>
    </source>
</evidence>